<dbReference type="InterPro" id="IPR018253">
    <property type="entry name" value="DnaJ_domain_CS"/>
</dbReference>
<evidence type="ECO:0000259" key="9">
    <source>
        <dbReference type="PROSITE" id="PS51188"/>
    </source>
</evidence>
<dbReference type="PRINTS" id="PR00625">
    <property type="entry name" value="JDOMAIN"/>
</dbReference>
<accession>A0AAP0GQV6</accession>
<dbReference type="PROSITE" id="PS51188">
    <property type="entry name" value="ZF_CR"/>
    <property type="match status" value="1"/>
</dbReference>
<dbReference type="InterPro" id="IPR036869">
    <property type="entry name" value="J_dom_sf"/>
</dbReference>
<dbReference type="Gene3D" id="1.10.287.110">
    <property type="entry name" value="DnaJ domain"/>
    <property type="match status" value="1"/>
</dbReference>
<dbReference type="CDD" id="cd06257">
    <property type="entry name" value="DnaJ"/>
    <property type="match status" value="1"/>
</dbReference>
<dbReference type="PROSITE" id="PS50076">
    <property type="entry name" value="DNAJ_2"/>
    <property type="match status" value="1"/>
</dbReference>
<dbReference type="SMART" id="SM00271">
    <property type="entry name" value="DnaJ"/>
    <property type="match status" value="1"/>
</dbReference>
<dbReference type="GO" id="GO:0042026">
    <property type="term" value="P:protein refolding"/>
    <property type="evidence" value="ECO:0007669"/>
    <property type="project" value="TreeGrafter"/>
</dbReference>
<evidence type="ECO:0000256" key="2">
    <source>
        <dbReference type="ARBA" id="ARBA00022737"/>
    </source>
</evidence>
<evidence type="ECO:0000259" key="8">
    <source>
        <dbReference type="PROSITE" id="PS50076"/>
    </source>
</evidence>
<dbReference type="Pfam" id="PF00684">
    <property type="entry name" value="DnaJ_CXXCXGXG"/>
    <property type="match status" value="1"/>
</dbReference>
<dbReference type="InterPro" id="IPR036410">
    <property type="entry name" value="HSP_DnaJ_Cys-rich_dom_sf"/>
</dbReference>
<evidence type="ECO:0000313" key="10">
    <source>
        <dbReference type="EMBL" id="KAK9056070.1"/>
    </source>
</evidence>
<dbReference type="AlphaFoldDB" id="A0AAP0GQV6"/>
<evidence type="ECO:0000256" key="4">
    <source>
        <dbReference type="ARBA" id="ARBA00022833"/>
    </source>
</evidence>
<dbReference type="InterPro" id="IPR002939">
    <property type="entry name" value="DnaJ_C"/>
</dbReference>
<dbReference type="GO" id="GO:0005737">
    <property type="term" value="C:cytoplasm"/>
    <property type="evidence" value="ECO:0007669"/>
    <property type="project" value="TreeGrafter"/>
</dbReference>
<dbReference type="PANTHER" id="PTHR43096:SF52">
    <property type="entry name" value="DNAJ HOMOLOG 1, MITOCHONDRIAL-RELATED"/>
    <property type="match status" value="1"/>
</dbReference>
<dbReference type="SUPFAM" id="SSF49493">
    <property type="entry name" value="HSP40/DnaJ peptide-binding domain"/>
    <property type="match status" value="2"/>
</dbReference>
<dbReference type="InterPro" id="IPR012724">
    <property type="entry name" value="DnaJ"/>
</dbReference>
<dbReference type="Gene3D" id="2.60.260.20">
    <property type="entry name" value="Urease metallochaperone UreE, N-terminal domain"/>
    <property type="match status" value="2"/>
</dbReference>
<name>A0AAP0GQV6_9ASTR</name>
<feature type="zinc finger region" description="CR-type" evidence="6">
    <location>
        <begin position="225"/>
        <end position="303"/>
    </location>
</feature>
<evidence type="ECO:0008006" key="12">
    <source>
        <dbReference type="Google" id="ProtNLM"/>
    </source>
</evidence>
<keyword evidence="3 6" id="KW-0863">Zinc-finger</keyword>
<dbReference type="Pfam" id="PF01556">
    <property type="entry name" value="DnaJ_C"/>
    <property type="match status" value="1"/>
</dbReference>
<sequence>MSRSPIPFSQSSMPFSCSFYMYCNSIRRFRYLCVVIVHLQVYESPFRGGYRGFCSSKQNGIINALNYRNAAGGSRYRPGFGTINADCGFTRSIHGTAFMASKDYYDTLGVSKNASSSEIKKSYYGLAKKWHPDANKDDPEAESRFQEISKAYEVLKDENKRADYDQVGHAAYEASVNGGPDPDADSWNNPFQNFSDIFNFNLNQNSGGKDAKASVELSFMEAVQGCTKNVVFYTELPCETCGGSGVPHGTKPETCRRCKGAGMISSQNGPFRMQTICSQCGGTGKYVKNLCKSCNGHRVLRGPKTVKLNIMPGVDTNEELRVSRSGGADPDGNQPGDLYVLIKVREDPIFRREGAHIHVNTNLSMSQAILGASIQVPTLTGDVLLKVRAGTQPGSKVVLKGKGIKTRTSYSYGDQYVHFNISIPTKLTEKQRQLIEEFSNEEEGEDEKPKQVAAGGSS</sequence>
<dbReference type="GO" id="GO:0009408">
    <property type="term" value="P:response to heat"/>
    <property type="evidence" value="ECO:0007669"/>
    <property type="project" value="InterPro"/>
</dbReference>
<protein>
    <recommendedName>
        <fullName evidence="12">Gametophytic factor 2</fullName>
    </recommendedName>
</protein>
<dbReference type="PANTHER" id="PTHR43096">
    <property type="entry name" value="DNAJ HOMOLOG 1, MITOCHONDRIAL-RELATED"/>
    <property type="match status" value="1"/>
</dbReference>
<evidence type="ECO:0000256" key="1">
    <source>
        <dbReference type="ARBA" id="ARBA00022723"/>
    </source>
</evidence>
<dbReference type="FunFam" id="2.10.230.10:FF:000002">
    <property type="entry name" value="Molecular chaperone DnaJ"/>
    <property type="match status" value="1"/>
</dbReference>
<dbReference type="PROSITE" id="PS00636">
    <property type="entry name" value="DNAJ_1"/>
    <property type="match status" value="1"/>
</dbReference>
<dbReference type="SUPFAM" id="SSF57938">
    <property type="entry name" value="DnaJ/Hsp40 cysteine-rich domain"/>
    <property type="match status" value="1"/>
</dbReference>
<evidence type="ECO:0000256" key="3">
    <source>
        <dbReference type="ARBA" id="ARBA00022771"/>
    </source>
</evidence>
<dbReference type="Proteomes" id="UP001408789">
    <property type="component" value="Unassembled WGS sequence"/>
</dbReference>
<dbReference type="GO" id="GO:0051082">
    <property type="term" value="F:unfolded protein binding"/>
    <property type="evidence" value="ECO:0007669"/>
    <property type="project" value="InterPro"/>
</dbReference>
<organism evidence="10 11">
    <name type="scientific">Deinandra increscens subsp. villosa</name>
    <dbReference type="NCBI Taxonomy" id="3103831"/>
    <lineage>
        <taxon>Eukaryota</taxon>
        <taxon>Viridiplantae</taxon>
        <taxon>Streptophyta</taxon>
        <taxon>Embryophyta</taxon>
        <taxon>Tracheophyta</taxon>
        <taxon>Spermatophyta</taxon>
        <taxon>Magnoliopsida</taxon>
        <taxon>eudicotyledons</taxon>
        <taxon>Gunneridae</taxon>
        <taxon>Pentapetalae</taxon>
        <taxon>asterids</taxon>
        <taxon>campanulids</taxon>
        <taxon>Asterales</taxon>
        <taxon>Asteraceae</taxon>
        <taxon>Asteroideae</taxon>
        <taxon>Heliantheae alliance</taxon>
        <taxon>Madieae</taxon>
        <taxon>Madiinae</taxon>
        <taxon>Deinandra</taxon>
    </lineage>
</organism>
<keyword evidence="5" id="KW-0143">Chaperone</keyword>
<comment type="caution">
    <text evidence="10">The sequence shown here is derived from an EMBL/GenBank/DDBJ whole genome shotgun (WGS) entry which is preliminary data.</text>
</comment>
<feature type="domain" description="CR-type" evidence="9">
    <location>
        <begin position="225"/>
        <end position="303"/>
    </location>
</feature>
<dbReference type="GO" id="GO:0005524">
    <property type="term" value="F:ATP binding"/>
    <property type="evidence" value="ECO:0007669"/>
    <property type="project" value="InterPro"/>
</dbReference>
<dbReference type="CDD" id="cd10747">
    <property type="entry name" value="DnaJ_C"/>
    <property type="match status" value="1"/>
</dbReference>
<dbReference type="Pfam" id="PF00226">
    <property type="entry name" value="DnaJ"/>
    <property type="match status" value="1"/>
</dbReference>
<evidence type="ECO:0000256" key="6">
    <source>
        <dbReference type="PROSITE-ProRule" id="PRU00546"/>
    </source>
</evidence>
<keyword evidence="4 6" id="KW-0862">Zinc</keyword>
<evidence type="ECO:0000256" key="7">
    <source>
        <dbReference type="SAM" id="MobiDB-lite"/>
    </source>
</evidence>
<evidence type="ECO:0000256" key="5">
    <source>
        <dbReference type="ARBA" id="ARBA00023186"/>
    </source>
</evidence>
<dbReference type="EMBL" id="JBCNJP010000025">
    <property type="protein sequence ID" value="KAK9056070.1"/>
    <property type="molecule type" value="Genomic_DNA"/>
</dbReference>
<dbReference type="InterPro" id="IPR001623">
    <property type="entry name" value="DnaJ_domain"/>
</dbReference>
<keyword evidence="1 6" id="KW-0479">Metal-binding</keyword>
<keyword evidence="11" id="KW-1185">Reference proteome</keyword>
<dbReference type="InterPro" id="IPR008971">
    <property type="entry name" value="HSP40/DnaJ_pept-bd"/>
</dbReference>
<gene>
    <name evidence="10" type="ORF">SSX86_027157</name>
</gene>
<dbReference type="Gene3D" id="2.10.230.10">
    <property type="entry name" value="Heat shock protein DnaJ, cysteine-rich domain"/>
    <property type="match status" value="1"/>
</dbReference>
<evidence type="ECO:0000313" key="11">
    <source>
        <dbReference type="Proteomes" id="UP001408789"/>
    </source>
</evidence>
<dbReference type="FunFam" id="2.60.260.20:FF:000005">
    <property type="entry name" value="Chaperone protein dnaJ 1, mitochondrial"/>
    <property type="match status" value="1"/>
</dbReference>
<keyword evidence="2" id="KW-0677">Repeat</keyword>
<dbReference type="SUPFAM" id="SSF46565">
    <property type="entry name" value="Chaperone J-domain"/>
    <property type="match status" value="1"/>
</dbReference>
<dbReference type="GO" id="GO:0008270">
    <property type="term" value="F:zinc ion binding"/>
    <property type="evidence" value="ECO:0007669"/>
    <property type="project" value="UniProtKB-KW"/>
</dbReference>
<feature type="domain" description="J" evidence="8">
    <location>
        <begin position="103"/>
        <end position="168"/>
    </location>
</feature>
<dbReference type="InterPro" id="IPR001305">
    <property type="entry name" value="HSP_DnaJ_Cys-rich_dom"/>
</dbReference>
<feature type="region of interest" description="Disordered" evidence="7">
    <location>
        <begin position="437"/>
        <end position="458"/>
    </location>
</feature>
<dbReference type="CDD" id="cd10719">
    <property type="entry name" value="DnaJ_zf"/>
    <property type="match status" value="1"/>
</dbReference>
<dbReference type="HAMAP" id="MF_01152">
    <property type="entry name" value="DnaJ"/>
    <property type="match status" value="1"/>
</dbReference>
<dbReference type="GO" id="GO:0031072">
    <property type="term" value="F:heat shock protein binding"/>
    <property type="evidence" value="ECO:0007669"/>
    <property type="project" value="InterPro"/>
</dbReference>
<dbReference type="NCBIfam" id="NF008035">
    <property type="entry name" value="PRK10767.1"/>
    <property type="match status" value="1"/>
</dbReference>
<reference evidence="10 11" key="1">
    <citation type="submission" date="2024-04" db="EMBL/GenBank/DDBJ databases">
        <title>The reference genome of an endangered Asteraceae, Deinandra increscens subsp. villosa, native to the Central Coast of California.</title>
        <authorList>
            <person name="Guilliams M."/>
            <person name="Hasenstab-Lehman K."/>
            <person name="Meyer R."/>
            <person name="Mcevoy S."/>
        </authorList>
    </citation>
    <scope>NUCLEOTIDE SEQUENCE [LARGE SCALE GENOMIC DNA]</scope>
    <source>
        <tissue evidence="10">Leaf</tissue>
    </source>
</reference>
<proteinExistence type="inferred from homology"/>